<organism evidence="1">
    <name type="scientific">Solanum chacoense</name>
    <name type="common">Chaco potato</name>
    <dbReference type="NCBI Taxonomy" id="4108"/>
    <lineage>
        <taxon>Eukaryota</taxon>
        <taxon>Viridiplantae</taxon>
        <taxon>Streptophyta</taxon>
        <taxon>Embryophyta</taxon>
        <taxon>Tracheophyta</taxon>
        <taxon>Spermatophyta</taxon>
        <taxon>Magnoliopsida</taxon>
        <taxon>eudicotyledons</taxon>
        <taxon>Gunneridae</taxon>
        <taxon>Pentapetalae</taxon>
        <taxon>asterids</taxon>
        <taxon>lamiids</taxon>
        <taxon>Solanales</taxon>
        <taxon>Solanaceae</taxon>
        <taxon>Solanoideae</taxon>
        <taxon>Solaneae</taxon>
        <taxon>Solanum</taxon>
    </lineage>
</organism>
<accession>A0A0V0GP58</accession>
<protein>
    <submittedName>
        <fullName evidence="1">Putative ovule protein</fullName>
    </submittedName>
</protein>
<reference evidence="1" key="1">
    <citation type="submission" date="2015-12" db="EMBL/GenBank/DDBJ databases">
        <title>Gene expression during late stages of embryo sac development: a critical building block for successful pollen-pistil interactions.</title>
        <authorList>
            <person name="Liu Y."/>
            <person name="Joly V."/>
            <person name="Sabar M."/>
            <person name="Matton D.P."/>
        </authorList>
    </citation>
    <scope>NUCLEOTIDE SEQUENCE</scope>
</reference>
<evidence type="ECO:0000313" key="1">
    <source>
        <dbReference type="EMBL" id="JAP09800.1"/>
    </source>
</evidence>
<proteinExistence type="predicted"/>
<name>A0A0V0GP58_SOLCH</name>
<feature type="non-terminal residue" evidence="1">
    <location>
        <position position="78"/>
    </location>
</feature>
<dbReference type="EMBL" id="GEDG01034299">
    <property type="protein sequence ID" value="JAP09800.1"/>
    <property type="molecule type" value="Transcribed_RNA"/>
</dbReference>
<dbReference type="AlphaFoldDB" id="A0A0V0GP58"/>
<sequence length="78" mass="8846">MMSTCLMLATMMKKSQKGILCIIITSKLSQILCRGRMKMALPLMRLDMGMLEDLSIIVAHQTFMLEMPCITMVIGEYL</sequence>